<organism evidence="2 3">
    <name type="scientific">Pseudoduganella ginsengisoli</name>
    <dbReference type="NCBI Taxonomy" id="1462440"/>
    <lineage>
        <taxon>Bacteria</taxon>
        <taxon>Pseudomonadati</taxon>
        <taxon>Pseudomonadota</taxon>
        <taxon>Betaproteobacteria</taxon>
        <taxon>Burkholderiales</taxon>
        <taxon>Oxalobacteraceae</taxon>
        <taxon>Telluria group</taxon>
        <taxon>Pseudoduganella</taxon>
    </lineage>
</organism>
<evidence type="ECO:0000313" key="2">
    <source>
        <dbReference type="EMBL" id="MTW04216.1"/>
    </source>
</evidence>
<name>A0A6L6Q410_9BURK</name>
<evidence type="ECO:0000256" key="1">
    <source>
        <dbReference type="SAM" id="SignalP"/>
    </source>
</evidence>
<dbReference type="OrthoDB" id="5568005at2"/>
<keyword evidence="2" id="KW-0378">Hydrolase</keyword>
<reference evidence="2 3" key="1">
    <citation type="submission" date="2019-11" db="EMBL/GenBank/DDBJ databases">
        <title>Type strains purchased from KCTC, JCM and DSMZ.</title>
        <authorList>
            <person name="Lu H."/>
        </authorList>
    </citation>
    <scope>NUCLEOTIDE SEQUENCE [LARGE SCALE GENOMIC DNA]</scope>
    <source>
        <strain evidence="2 3">KCTC 42409</strain>
    </source>
</reference>
<sequence>MNQMKPFSALAAAALACSAFCTAVSAQEIAQQSSNGVNYVTGGVGSEERQAMQEVSPQYNVKLTFADKGTGEYRSGADVEVRDMRGNVRLQANDAGPLLYAQLPPGRYRVTANVDGRQQLRTITVGNGGSRSAAFYWDTEPPTSMGR</sequence>
<comment type="caution">
    <text evidence="2">The sequence shown here is derived from an EMBL/GenBank/DDBJ whole genome shotgun (WGS) entry which is preliminary data.</text>
</comment>
<feature type="signal peptide" evidence="1">
    <location>
        <begin position="1"/>
        <end position="26"/>
    </location>
</feature>
<dbReference type="RefSeq" id="WP_155440576.1">
    <property type="nucleotide sequence ID" value="NZ_WNLA01000014.1"/>
</dbReference>
<dbReference type="EMBL" id="WNLA01000014">
    <property type="protein sequence ID" value="MTW04216.1"/>
    <property type="molecule type" value="Genomic_DNA"/>
</dbReference>
<dbReference type="Proteomes" id="UP000484015">
    <property type="component" value="Unassembled WGS sequence"/>
</dbReference>
<dbReference type="GO" id="GO:0004180">
    <property type="term" value="F:carboxypeptidase activity"/>
    <property type="evidence" value="ECO:0007669"/>
    <property type="project" value="UniProtKB-KW"/>
</dbReference>
<dbReference type="AlphaFoldDB" id="A0A6L6Q410"/>
<keyword evidence="2" id="KW-0645">Protease</keyword>
<accession>A0A6L6Q410</accession>
<keyword evidence="3" id="KW-1185">Reference proteome</keyword>
<dbReference type="PROSITE" id="PS51257">
    <property type="entry name" value="PROKAR_LIPOPROTEIN"/>
    <property type="match status" value="1"/>
</dbReference>
<evidence type="ECO:0000313" key="3">
    <source>
        <dbReference type="Proteomes" id="UP000484015"/>
    </source>
</evidence>
<keyword evidence="2" id="KW-0121">Carboxypeptidase</keyword>
<feature type="chain" id="PRO_5026827878" evidence="1">
    <location>
        <begin position="27"/>
        <end position="147"/>
    </location>
</feature>
<gene>
    <name evidence="2" type="ORF">GM668_19220</name>
</gene>
<protein>
    <submittedName>
        <fullName evidence="2">Carboxypeptidase regulatory-like domain-containing protein</fullName>
    </submittedName>
</protein>
<proteinExistence type="predicted"/>
<keyword evidence="1" id="KW-0732">Signal</keyword>